<dbReference type="EMBL" id="JBEDNZ010000022">
    <property type="protein sequence ID" value="KAL0818583.1"/>
    <property type="molecule type" value="Genomic_DNA"/>
</dbReference>
<protein>
    <submittedName>
        <fullName evidence="1">Uncharacterized protein</fullName>
    </submittedName>
</protein>
<accession>A0ABD0SFG0</accession>
<evidence type="ECO:0000313" key="2">
    <source>
        <dbReference type="Proteomes" id="UP001549921"/>
    </source>
</evidence>
<comment type="caution">
    <text evidence="1">The sequence shown here is derived from an EMBL/GenBank/DDBJ whole genome shotgun (WGS) entry which is preliminary data.</text>
</comment>
<sequence>MSKLLVTCGRWGDKMGKLARDKLRAAKTACKCFSCRSMEGNDDAEYGPYPYPEKSMFREGDLKASTALNARLLSPQAVTPKKLKDSNINCHNCHNCTGCIGCDNCNDCVGCITCQQCNNCHGCVRCTNCNNCNGVIDGHNINCVTNSCGKAGNEKAMVKSKPIPAIGQAPKLKDSNVNCHNCHNCTGCIDCNDCNNCGGCITCNQCNKCTGCITCTNCKNCKGIINGHNRNCVTNSSDTKTQIVVVKSHANAAIEQAPSLASSARLGKNLSTPIGINTHPANLKDSNINCHNCQNCTGCIDCNNCNDCTGCINCDTCNRCRGCIRCTHCNNCVGVIDGHNRNCVTSSSETKTDIGVAKVFKSNANAAIKQASSASSAHLGKKISTSIAPATTLLTGIVPHAAPKDSNVNCHNCHNCKGCIDCNDCNGCAGCINCNKCNKCEGCIRCVNCKNCIGVIDGHNRNCVTGKAKTGGTVTELKQRNPDTKATCGNYLTQ</sequence>
<dbReference type="EMBL" id="JBEDNZ010000022">
    <property type="protein sequence ID" value="KAL0818584.1"/>
    <property type="molecule type" value="Genomic_DNA"/>
</dbReference>
<dbReference type="Proteomes" id="UP001549921">
    <property type="component" value="Unassembled WGS sequence"/>
</dbReference>
<organism evidence="1 2">
    <name type="scientific">Loxostege sticticalis</name>
    <name type="common">Beet webworm moth</name>
    <dbReference type="NCBI Taxonomy" id="481309"/>
    <lineage>
        <taxon>Eukaryota</taxon>
        <taxon>Metazoa</taxon>
        <taxon>Ecdysozoa</taxon>
        <taxon>Arthropoda</taxon>
        <taxon>Hexapoda</taxon>
        <taxon>Insecta</taxon>
        <taxon>Pterygota</taxon>
        <taxon>Neoptera</taxon>
        <taxon>Endopterygota</taxon>
        <taxon>Lepidoptera</taxon>
        <taxon>Glossata</taxon>
        <taxon>Ditrysia</taxon>
        <taxon>Pyraloidea</taxon>
        <taxon>Crambidae</taxon>
        <taxon>Pyraustinae</taxon>
        <taxon>Loxostege</taxon>
    </lineage>
</organism>
<dbReference type="AlphaFoldDB" id="A0ABD0SFG0"/>
<evidence type="ECO:0000313" key="1">
    <source>
        <dbReference type="EMBL" id="KAL0818584.1"/>
    </source>
</evidence>
<gene>
    <name evidence="1" type="ORF">ABMA28_009018</name>
</gene>
<name>A0ABD0SFG0_LOXSC</name>
<reference evidence="1 2" key="1">
    <citation type="submission" date="2024-06" db="EMBL/GenBank/DDBJ databases">
        <title>A chromosome-level genome assembly of beet webworm, Loxostege sticticalis.</title>
        <authorList>
            <person name="Zhang Y."/>
        </authorList>
    </citation>
    <scope>NUCLEOTIDE SEQUENCE [LARGE SCALE GENOMIC DNA]</scope>
    <source>
        <strain evidence="1">AQ028</strain>
        <tissue evidence="1">Male pupae</tissue>
    </source>
</reference>
<proteinExistence type="predicted"/>